<comment type="caution">
    <text evidence="3">The sequence shown here is derived from an EMBL/GenBank/DDBJ whole genome shotgun (WGS) entry which is preliminary data.</text>
</comment>
<dbReference type="EMBL" id="NVUK01000039">
    <property type="protein sequence ID" value="PCI75837.1"/>
    <property type="molecule type" value="Genomic_DNA"/>
</dbReference>
<feature type="transmembrane region" description="Helical" evidence="2">
    <location>
        <begin position="94"/>
        <end position="113"/>
    </location>
</feature>
<feature type="transmembrane region" description="Helical" evidence="2">
    <location>
        <begin position="161"/>
        <end position="183"/>
    </location>
</feature>
<dbReference type="GO" id="GO:0042910">
    <property type="term" value="F:xenobiotic transmembrane transporter activity"/>
    <property type="evidence" value="ECO:0007669"/>
    <property type="project" value="InterPro"/>
</dbReference>
<keyword evidence="2" id="KW-1133">Transmembrane helix</keyword>
<sequence>MNAQVNLTKHLPGTFKEFISVTAPIILSALSVMMLGFCDSVFLAKYSTNAWETVTTSQSVFYFFQLPIGLIILMSHPFISGFLGANQQKKIGPLVWQMIYFSFFSTLIVWLFFPLVKQYLWHTEIQEGALEYLGFMTSLFFLFPLGTALASFHLGCYNQKIILRTTIITQLLNIVLDYILIFGMGKIPSYGIKGAAAATLISQAIFCAILFTSFLSKQSREKYHTGYHPIKFSLIWPVLKKGILRSSFSLLSLGGWLMGSRFLITAGGDYLLVLAFSTTVINIIYCFLDGLSSATVTIASNIIGSNRLYLHKNLLKNALIFGTAFVVFFSSIMVLFQDAVISLYIEQNLITSSVEALKATIFPLILVCAASTFAKLVDGILLALKRLWVFAISCSVYSVLIYAIPLTAFQFFSPPPSLIVFTVAFVKAFAALITFLMIRKDIFVSNTAQQPVLS</sequence>
<feature type="transmembrane region" description="Helical" evidence="2">
    <location>
        <begin position="133"/>
        <end position="154"/>
    </location>
</feature>
<keyword evidence="2" id="KW-0472">Membrane</keyword>
<feature type="transmembrane region" description="Helical" evidence="2">
    <location>
        <begin position="195"/>
        <end position="215"/>
    </location>
</feature>
<feature type="transmembrane region" description="Helical" evidence="2">
    <location>
        <begin position="62"/>
        <end position="82"/>
    </location>
</feature>
<gene>
    <name evidence="3" type="ORF">COB21_05200</name>
</gene>
<dbReference type="Proteomes" id="UP000218775">
    <property type="component" value="Unassembled WGS sequence"/>
</dbReference>
<evidence type="ECO:0000256" key="1">
    <source>
        <dbReference type="ARBA" id="ARBA00022448"/>
    </source>
</evidence>
<dbReference type="PANTHER" id="PTHR43298:SF2">
    <property type="entry name" value="FMN_FAD EXPORTER YEEO-RELATED"/>
    <property type="match status" value="1"/>
</dbReference>
<feature type="transmembrane region" description="Helical" evidence="2">
    <location>
        <begin position="21"/>
        <end position="42"/>
    </location>
</feature>
<dbReference type="InterPro" id="IPR050222">
    <property type="entry name" value="MATE_MdtK"/>
</dbReference>
<name>A0A2A4X191_UNCAE</name>
<feature type="transmembrane region" description="Helical" evidence="2">
    <location>
        <begin position="388"/>
        <end position="412"/>
    </location>
</feature>
<evidence type="ECO:0008006" key="5">
    <source>
        <dbReference type="Google" id="ProtNLM"/>
    </source>
</evidence>
<dbReference type="InterPro" id="IPR002528">
    <property type="entry name" value="MATE_fam"/>
</dbReference>
<feature type="transmembrane region" description="Helical" evidence="2">
    <location>
        <begin position="243"/>
        <end position="264"/>
    </location>
</feature>
<evidence type="ECO:0000256" key="2">
    <source>
        <dbReference type="SAM" id="Phobius"/>
    </source>
</evidence>
<protein>
    <recommendedName>
        <fullName evidence="5">MATE family efflux transporter</fullName>
    </recommendedName>
</protein>
<organism evidence="3 4">
    <name type="scientific">Aerophobetes bacterium</name>
    <dbReference type="NCBI Taxonomy" id="2030807"/>
    <lineage>
        <taxon>Bacteria</taxon>
        <taxon>Candidatus Aerophobota</taxon>
    </lineage>
</organism>
<dbReference type="Pfam" id="PF01554">
    <property type="entry name" value="MatE"/>
    <property type="match status" value="2"/>
</dbReference>
<accession>A0A2A4X191</accession>
<feature type="transmembrane region" description="Helical" evidence="2">
    <location>
        <begin position="314"/>
        <end position="336"/>
    </location>
</feature>
<reference evidence="4" key="1">
    <citation type="submission" date="2017-08" db="EMBL/GenBank/DDBJ databases">
        <title>A dynamic microbial community with high functional redundancy inhabits the cold, oxic subseafloor aquifer.</title>
        <authorList>
            <person name="Tully B.J."/>
            <person name="Wheat C.G."/>
            <person name="Glazer B.T."/>
            <person name="Huber J.A."/>
        </authorList>
    </citation>
    <scope>NUCLEOTIDE SEQUENCE [LARGE SCALE GENOMIC DNA]</scope>
</reference>
<dbReference type="AlphaFoldDB" id="A0A2A4X191"/>
<dbReference type="PANTHER" id="PTHR43298">
    <property type="entry name" value="MULTIDRUG RESISTANCE PROTEIN NORM-RELATED"/>
    <property type="match status" value="1"/>
</dbReference>
<dbReference type="GO" id="GO:0015297">
    <property type="term" value="F:antiporter activity"/>
    <property type="evidence" value="ECO:0007669"/>
    <property type="project" value="InterPro"/>
</dbReference>
<keyword evidence="2" id="KW-0812">Transmembrane</keyword>
<evidence type="ECO:0000313" key="3">
    <source>
        <dbReference type="EMBL" id="PCI75837.1"/>
    </source>
</evidence>
<proteinExistence type="predicted"/>
<keyword evidence="1" id="KW-0813">Transport</keyword>
<feature type="transmembrane region" description="Helical" evidence="2">
    <location>
        <begin position="418"/>
        <end position="438"/>
    </location>
</feature>
<feature type="transmembrane region" description="Helical" evidence="2">
    <location>
        <begin position="356"/>
        <end position="376"/>
    </location>
</feature>
<dbReference type="GO" id="GO:0005886">
    <property type="term" value="C:plasma membrane"/>
    <property type="evidence" value="ECO:0007669"/>
    <property type="project" value="TreeGrafter"/>
</dbReference>
<evidence type="ECO:0000313" key="4">
    <source>
        <dbReference type="Proteomes" id="UP000218775"/>
    </source>
</evidence>